<feature type="transmembrane region" description="Helical" evidence="1">
    <location>
        <begin position="12"/>
        <end position="33"/>
    </location>
</feature>
<protein>
    <recommendedName>
        <fullName evidence="4">G protein-coupled receptor</fullName>
    </recommendedName>
</protein>
<proteinExistence type="predicted"/>
<evidence type="ECO:0000313" key="3">
    <source>
        <dbReference type="Proteomes" id="UP001328107"/>
    </source>
</evidence>
<keyword evidence="3" id="KW-1185">Reference proteome</keyword>
<keyword evidence="1" id="KW-0812">Transmembrane</keyword>
<gene>
    <name evidence="2" type="ORF">PMAYCL1PPCAC_15182</name>
</gene>
<reference evidence="3" key="1">
    <citation type="submission" date="2022-10" db="EMBL/GenBank/DDBJ databases">
        <title>Genome assembly of Pristionchus species.</title>
        <authorList>
            <person name="Yoshida K."/>
            <person name="Sommer R.J."/>
        </authorList>
    </citation>
    <scope>NUCLEOTIDE SEQUENCE [LARGE SCALE GENOMIC DNA]</scope>
    <source>
        <strain evidence="3">RS5460</strain>
    </source>
</reference>
<keyword evidence="1" id="KW-0472">Membrane</keyword>
<evidence type="ECO:0000313" key="2">
    <source>
        <dbReference type="EMBL" id="GMR44988.1"/>
    </source>
</evidence>
<dbReference type="Proteomes" id="UP001328107">
    <property type="component" value="Unassembled WGS sequence"/>
</dbReference>
<organism evidence="2 3">
    <name type="scientific">Pristionchus mayeri</name>
    <dbReference type="NCBI Taxonomy" id="1317129"/>
    <lineage>
        <taxon>Eukaryota</taxon>
        <taxon>Metazoa</taxon>
        <taxon>Ecdysozoa</taxon>
        <taxon>Nematoda</taxon>
        <taxon>Chromadorea</taxon>
        <taxon>Rhabditida</taxon>
        <taxon>Rhabditina</taxon>
        <taxon>Diplogasteromorpha</taxon>
        <taxon>Diplogasteroidea</taxon>
        <taxon>Neodiplogasteridae</taxon>
        <taxon>Pristionchus</taxon>
    </lineage>
</organism>
<dbReference type="AlphaFoldDB" id="A0AAN5CID2"/>
<evidence type="ECO:0000256" key="1">
    <source>
        <dbReference type="SAM" id="Phobius"/>
    </source>
</evidence>
<name>A0AAN5CID2_9BILA</name>
<accession>A0AAN5CID2</accession>
<feature type="non-terminal residue" evidence="2">
    <location>
        <position position="1"/>
    </location>
</feature>
<feature type="non-terminal residue" evidence="2">
    <location>
        <position position="108"/>
    </location>
</feature>
<sequence length="108" mass="12897">EILCLYLAIYNITYVMIDYSFLYRMFLSCYYFWVPMESGRLRLRESTMRDFGLLHLCGVAFLISIIAICIAFMAYAFFEITYYLKYSKLISKTSVRLQRQLLITLCLQ</sequence>
<feature type="transmembrane region" description="Helical" evidence="1">
    <location>
        <begin position="53"/>
        <end position="78"/>
    </location>
</feature>
<evidence type="ECO:0008006" key="4">
    <source>
        <dbReference type="Google" id="ProtNLM"/>
    </source>
</evidence>
<dbReference type="EMBL" id="BTRK01000004">
    <property type="protein sequence ID" value="GMR44988.1"/>
    <property type="molecule type" value="Genomic_DNA"/>
</dbReference>
<keyword evidence="1" id="KW-1133">Transmembrane helix</keyword>
<comment type="caution">
    <text evidence="2">The sequence shown here is derived from an EMBL/GenBank/DDBJ whole genome shotgun (WGS) entry which is preliminary data.</text>
</comment>